<dbReference type="SUPFAM" id="SSF46785">
    <property type="entry name" value="Winged helix' DNA-binding domain"/>
    <property type="match status" value="1"/>
</dbReference>
<dbReference type="Proteomes" id="UP000606044">
    <property type="component" value="Unassembled WGS sequence"/>
</dbReference>
<sequence>MNQMDPALVGAGSAERSRLLHQVKLLLALDAMLQEGSVSGAAAKLDMQTSAMSRLLAELRDFYNDRIFVRTGRGMVPTPLAESLRLRVRALAGEAQQLLDQATHKAVSLDTALAHDWLKASALPPPVLAVRPADALDGAPTPAIASRRLAAIGDDAQPLRRLGKYVATVAPGPGGRRPLTLEEARDALGIILAGEADPVQIGALLMTIQYRGVTAPELAGFVEAIREAMPPLGAANAKVPPLGAANAKVQPPGAANAKVPRIGAGSGKLPAVGAADAACVDLDWPAYLSPNWRHTPWFMHAARLVAAAGYRVLLHGHFGQGKESGKLELAASDAGIPVCLTLGEAQAALTGGKLAYMPMSVFAAQTQGLLGLYNVLSTRTPISQAVHLINPLRAKATLLGAAKISRRDFYRDVARLLKMDNLAVVGSTRDFAQLSPTRAAPIYRIASGTDVDFVVPAVRHISEGPRDLFTQREYWHALWEGRVRDAQVEATIIHTAAVALLCVRGDPEARFEDALAQAEGLWNDRLEQVRL</sequence>
<dbReference type="Gene3D" id="3.40.1030.10">
    <property type="entry name" value="Nucleoside phosphorylase/phosphoribosyltransferase catalytic domain"/>
    <property type="match status" value="1"/>
</dbReference>
<evidence type="ECO:0000256" key="6">
    <source>
        <dbReference type="ARBA" id="ARBA00023125"/>
    </source>
</evidence>
<keyword evidence="7" id="KW-0804">Transcription</keyword>
<evidence type="ECO:0000256" key="3">
    <source>
        <dbReference type="ARBA" id="ARBA00022676"/>
    </source>
</evidence>
<comment type="caution">
    <text evidence="9">The sequence shown here is derived from an EMBL/GenBank/DDBJ whole genome shotgun (WGS) entry which is preliminary data.</text>
</comment>
<keyword evidence="3" id="KW-0328">Glycosyltransferase</keyword>
<dbReference type="AlphaFoldDB" id="A0A917BRW6"/>
<dbReference type="PANTHER" id="PTHR30118">
    <property type="entry name" value="HTH-TYPE TRANSCRIPTIONAL REGULATOR LEUO-RELATED"/>
    <property type="match status" value="1"/>
</dbReference>
<gene>
    <name evidence="9" type="ORF">GCM10007301_12660</name>
</gene>
<dbReference type="EMBL" id="BMCT01000001">
    <property type="protein sequence ID" value="GGF54616.1"/>
    <property type="molecule type" value="Genomic_DNA"/>
</dbReference>
<reference evidence="9" key="1">
    <citation type="journal article" date="2014" name="Int. J. Syst. Evol. Microbiol.">
        <title>Complete genome sequence of Corynebacterium casei LMG S-19264T (=DSM 44701T), isolated from a smear-ripened cheese.</title>
        <authorList>
            <consortium name="US DOE Joint Genome Institute (JGI-PGF)"/>
            <person name="Walter F."/>
            <person name="Albersmeier A."/>
            <person name="Kalinowski J."/>
            <person name="Ruckert C."/>
        </authorList>
    </citation>
    <scope>NUCLEOTIDE SEQUENCE</scope>
    <source>
        <strain evidence="9">CCM 7897</strain>
    </source>
</reference>
<dbReference type="InterPro" id="IPR035902">
    <property type="entry name" value="Nuc_phospho_transferase"/>
</dbReference>
<keyword evidence="10" id="KW-1185">Reference proteome</keyword>
<keyword evidence="6" id="KW-0238">DNA-binding</keyword>
<dbReference type="InterPro" id="IPR036320">
    <property type="entry name" value="Glycosyl_Trfase_fam3_N_dom_sf"/>
</dbReference>
<dbReference type="Pfam" id="PF02885">
    <property type="entry name" value="Glycos_trans_3N"/>
    <property type="match status" value="1"/>
</dbReference>
<dbReference type="Gene3D" id="1.20.970.10">
    <property type="entry name" value="Transferase, Pyrimidine Nucleoside Phosphorylase, Chain C"/>
    <property type="match status" value="1"/>
</dbReference>
<keyword evidence="4 9" id="KW-0808">Transferase</keyword>
<evidence type="ECO:0000256" key="1">
    <source>
        <dbReference type="ARBA" id="ARBA00009437"/>
    </source>
</evidence>
<reference evidence="9" key="2">
    <citation type="submission" date="2020-09" db="EMBL/GenBank/DDBJ databases">
        <authorList>
            <person name="Sun Q."/>
            <person name="Sedlacek I."/>
        </authorList>
    </citation>
    <scope>NUCLEOTIDE SEQUENCE</scope>
    <source>
        <strain evidence="9">CCM 7897</strain>
    </source>
</reference>
<proteinExistence type="inferred from homology"/>
<evidence type="ECO:0000313" key="9">
    <source>
        <dbReference type="EMBL" id="GGF54616.1"/>
    </source>
</evidence>
<dbReference type="InterPro" id="IPR000847">
    <property type="entry name" value="LysR_HTH_N"/>
</dbReference>
<dbReference type="RefSeq" id="WP_188576396.1">
    <property type="nucleotide sequence ID" value="NZ_BMCT01000001.1"/>
</dbReference>
<dbReference type="InterPro" id="IPR017459">
    <property type="entry name" value="Glycosyl_Trfase_fam3_N_dom"/>
</dbReference>
<dbReference type="PROSITE" id="PS50931">
    <property type="entry name" value="HTH_LYSR"/>
    <property type="match status" value="1"/>
</dbReference>
<dbReference type="GO" id="GO:0003677">
    <property type="term" value="F:DNA binding"/>
    <property type="evidence" value="ECO:0007669"/>
    <property type="project" value="UniProtKB-KW"/>
</dbReference>
<organism evidence="9 10">
    <name type="scientific">Azorhizobium oxalatiphilum</name>
    <dbReference type="NCBI Taxonomy" id="980631"/>
    <lineage>
        <taxon>Bacteria</taxon>
        <taxon>Pseudomonadati</taxon>
        <taxon>Pseudomonadota</taxon>
        <taxon>Alphaproteobacteria</taxon>
        <taxon>Hyphomicrobiales</taxon>
        <taxon>Xanthobacteraceae</taxon>
        <taxon>Azorhizobium</taxon>
    </lineage>
</organism>
<evidence type="ECO:0000313" key="10">
    <source>
        <dbReference type="Proteomes" id="UP000606044"/>
    </source>
</evidence>
<evidence type="ECO:0000256" key="7">
    <source>
        <dbReference type="ARBA" id="ARBA00023163"/>
    </source>
</evidence>
<comment type="similarity">
    <text evidence="1">Belongs to the LysR transcriptional regulatory family.</text>
</comment>
<accession>A0A917BRW6</accession>
<protein>
    <submittedName>
        <fullName evidence="9">Glycosyl transferase</fullName>
    </submittedName>
</protein>
<dbReference type="InterPro" id="IPR036390">
    <property type="entry name" value="WH_DNA-bd_sf"/>
</dbReference>
<keyword evidence="2" id="KW-0536">Nodulation</keyword>
<feature type="domain" description="HTH lysR-type" evidence="8">
    <location>
        <begin position="21"/>
        <end position="78"/>
    </location>
</feature>
<evidence type="ECO:0000256" key="5">
    <source>
        <dbReference type="ARBA" id="ARBA00023015"/>
    </source>
</evidence>
<dbReference type="GO" id="GO:0003700">
    <property type="term" value="F:DNA-binding transcription factor activity"/>
    <property type="evidence" value="ECO:0007669"/>
    <property type="project" value="InterPro"/>
</dbReference>
<keyword evidence="5" id="KW-0805">Transcription regulation</keyword>
<dbReference type="Gene3D" id="1.10.10.10">
    <property type="entry name" value="Winged helix-like DNA-binding domain superfamily/Winged helix DNA-binding domain"/>
    <property type="match status" value="1"/>
</dbReference>
<dbReference type="Pfam" id="PF00126">
    <property type="entry name" value="HTH_1"/>
    <property type="match status" value="1"/>
</dbReference>
<evidence type="ECO:0000256" key="4">
    <source>
        <dbReference type="ARBA" id="ARBA00022679"/>
    </source>
</evidence>
<dbReference type="SUPFAM" id="SSF47648">
    <property type="entry name" value="Nucleoside phosphorylase/phosphoribosyltransferase N-terminal domain"/>
    <property type="match status" value="1"/>
</dbReference>
<dbReference type="GO" id="GO:0016757">
    <property type="term" value="F:glycosyltransferase activity"/>
    <property type="evidence" value="ECO:0007669"/>
    <property type="project" value="UniProtKB-KW"/>
</dbReference>
<name>A0A917BRW6_9HYPH</name>
<evidence type="ECO:0000259" key="8">
    <source>
        <dbReference type="PROSITE" id="PS50931"/>
    </source>
</evidence>
<dbReference type="PANTHER" id="PTHR30118:SF15">
    <property type="entry name" value="TRANSCRIPTIONAL REGULATORY PROTEIN"/>
    <property type="match status" value="1"/>
</dbReference>
<dbReference type="SUPFAM" id="SSF52418">
    <property type="entry name" value="Nucleoside phosphorylase/phosphoribosyltransferase catalytic domain"/>
    <property type="match status" value="1"/>
</dbReference>
<dbReference type="InterPro" id="IPR036388">
    <property type="entry name" value="WH-like_DNA-bd_sf"/>
</dbReference>
<evidence type="ECO:0000256" key="2">
    <source>
        <dbReference type="ARBA" id="ARBA00022458"/>
    </source>
</evidence>
<dbReference type="InterPro" id="IPR050389">
    <property type="entry name" value="LysR-type_TF"/>
</dbReference>